<proteinExistence type="predicted"/>
<dbReference type="SUPFAM" id="SSF53850">
    <property type="entry name" value="Periplasmic binding protein-like II"/>
    <property type="match status" value="1"/>
</dbReference>
<feature type="signal peptide" evidence="1">
    <location>
        <begin position="1"/>
        <end position="19"/>
    </location>
</feature>
<keyword evidence="1" id="KW-0732">Signal</keyword>
<evidence type="ECO:0000256" key="1">
    <source>
        <dbReference type="SAM" id="SignalP"/>
    </source>
</evidence>
<evidence type="ECO:0008006" key="4">
    <source>
        <dbReference type="Google" id="ProtNLM"/>
    </source>
</evidence>
<dbReference type="Proteomes" id="UP000288587">
    <property type="component" value="Unassembled WGS sequence"/>
</dbReference>
<reference evidence="2 3" key="1">
    <citation type="submission" date="2019-01" db="EMBL/GenBank/DDBJ databases">
        <authorList>
            <person name="Chen W.-M."/>
        </authorList>
    </citation>
    <scope>NUCLEOTIDE SEQUENCE [LARGE SCALE GENOMIC DNA]</scope>
    <source>
        <strain evidence="2 3">CCP-18</strain>
    </source>
</reference>
<feature type="chain" id="PRO_5018704993" description="Phosphate ABC transporter substrate-binding protein" evidence="1">
    <location>
        <begin position="20"/>
        <end position="137"/>
    </location>
</feature>
<comment type="caution">
    <text evidence="2">The sequence shown here is derived from an EMBL/GenBank/DDBJ whole genome shotgun (WGS) entry which is preliminary data.</text>
</comment>
<evidence type="ECO:0000313" key="3">
    <source>
        <dbReference type="Proteomes" id="UP000288587"/>
    </source>
</evidence>
<sequence>MVRVGLALGLGLAAGLSHAQVAVIVNPKSSASGLSAEQVASMFMGKTNSLPGGVAQAVDLPEGNPAREQFYTKAAGKTGSQVKATWARLAFSGKATPPKEMATAADVKKFVAANPDAIGYIDKGSVDGSVKVALTLD</sequence>
<accession>A0A3S2VEN7</accession>
<keyword evidence="3" id="KW-1185">Reference proteome</keyword>
<dbReference type="Gene3D" id="3.40.190.10">
    <property type="entry name" value="Periplasmic binding protein-like II"/>
    <property type="match status" value="1"/>
</dbReference>
<dbReference type="AlphaFoldDB" id="A0A3S2VEN7"/>
<evidence type="ECO:0000313" key="2">
    <source>
        <dbReference type="EMBL" id="RVT85075.1"/>
    </source>
</evidence>
<protein>
    <recommendedName>
        <fullName evidence="4">Phosphate ABC transporter substrate-binding protein</fullName>
    </recommendedName>
</protein>
<name>A0A3S2VEN7_9BURK</name>
<organism evidence="2 3">
    <name type="scientific">Inhella crocodyli</name>
    <dbReference type="NCBI Taxonomy" id="2499851"/>
    <lineage>
        <taxon>Bacteria</taxon>
        <taxon>Pseudomonadati</taxon>
        <taxon>Pseudomonadota</taxon>
        <taxon>Betaproteobacteria</taxon>
        <taxon>Burkholderiales</taxon>
        <taxon>Sphaerotilaceae</taxon>
        <taxon>Inhella</taxon>
    </lineage>
</organism>
<gene>
    <name evidence="2" type="ORF">EOD73_11070</name>
</gene>
<dbReference type="OrthoDB" id="5368589at2"/>
<dbReference type="EMBL" id="SACM01000003">
    <property type="protein sequence ID" value="RVT85075.1"/>
    <property type="molecule type" value="Genomic_DNA"/>
</dbReference>